<accession>A0A0E9PFV1</accession>
<evidence type="ECO:0000313" key="1">
    <source>
        <dbReference type="EMBL" id="JAH03496.1"/>
    </source>
</evidence>
<name>A0A0E9PFV1_ANGAN</name>
<dbReference type="AlphaFoldDB" id="A0A0E9PFV1"/>
<organism evidence="1">
    <name type="scientific">Anguilla anguilla</name>
    <name type="common">European freshwater eel</name>
    <name type="synonym">Muraena anguilla</name>
    <dbReference type="NCBI Taxonomy" id="7936"/>
    <lineage>
        <taxon>Eukaryota</taxon>
        <taxon>Metazoa</taxon>
        <taxon>Chordata</taxon>
        <taxon>Craniata</taxon>
        <taxon>Vertebrata</taxon>
        <taxon>Euteleostomi</taxon>
        <taxon>Actinopterygii</taxon>
        <taxon>Neopterygii</taxon>
        <taxon>Teleostei</taxon>
        <taxon>Anguilliformes</taxon>
        <taxon>Anguillidae</taxon>
        <taxon>Anguilla</taxon>
    </lineage>
</organism>
<protein>
    <submittedName>
        <fullName evidence="1">Uncharacterized protein</fullName>
    </submittedName>
</protein>
<proteinExistence type="predicted"/>
<dbReference type="EMBL" id="GBXM01105081">
    <property type="protein sequence ID" value="JAH03496.1"/>
    <property type="molecule type" value="Transcribed_RNA"/>
</dbReference>
<sequence>MALSCTALIRRRKCVSLGALTKKIARGRQNNNLETRLILGQYCPPKVD</sequence>
<reference evidence="1" key="1">
    <citation type="submission" date="2014-11" db="EMBL/GenBank/DDBJ databases">
        <authorList>
            <person name="Amaro Gonzalez C."/>
        </authorList>
    </citation>
    <scope>NUCLEOTIDE SEQUENCE</scope>
</reference>
<reference evidence="1" key="2">
    <citation type="journal article" date="2015" name="Fish Shellfish Immunol.">
        <title>Early steps in the European eel (Anguilla anguilla)-Vibrio vulnificus interaction in the gills: Role of the RtxA13 toxin.</title>
        <authorList>
            <person name="Callol A."/>
            <person name="Pajuelo D."/>
            <person name="Ebbesson L."/>
            <person name="Teles M."/>
            <person name="MacKenzie S."/>
            <person name="Amaro C."/>
        </authorList>
    </citation>
    <scope>NUCLEOTIDE SEQUENCE</scope>
</reference>